<evidence type="ECO:0000256" key="4">
    <source>
        <dbReference type="ARBA" id="ARBA00022576"/>
    </source>
</evidence>
<name>A0A7Y9IZ23_9BURK</name>
<reference evidence="9 10" key="1">
    <citation type="submission" date="2020-07" db="EMBL/GenBank/DDBJ databases">
        <title>Genomic Encyclopedia of Type Strains, Phase IV (KMG-V): Genome sequencing to study the core and pangenomes of soil and plant-associated prokaryotes.</title>
        <authorList>
            <person name="Whitman W."/>
        </authorList>
    </citation>
    <scope>NUCLEOTIDE SEQUENCE [LARGE SCALE GENOMIC DNA]</scope>
    <source>
        <strain evidence="9 10">SAS40</strain>
    </source>
</reference>
<evidence type="ECO:0000313" key="9">
    <source>
        <dbReference type="EMBL" id="NYE85781.1"/>
    </source>
</evidence>
<dbReference type="FunFam" id="3.40.640.10:FF:000015">
    <property type="entry name" value="Aspartate aminotransferase"/>
    <property type="match status" value="1"/>
</dbReference>
<organism evidence="9 10">
    <name type="scientific">Pigmentiphaga litoralis</name>
    <dbReference type="NCBI Taxonomy" id="516702"/>
    <lineage>
        <taxon>Bacteria</taxon>
        <taxon>Pseudomonadati</taxon>
        <taxon>Pseudomonadota</taxon>
        <taxon>Betaproteobacteria</taxon>
        <taxon>Burkholderiales</taxon>
        <taxon>Alcaligenaceae</taxon>
        <taxon>Pigmentiphaga</taxon>
    </lineage>
</organism>
<sequence>MFKHIPSYPGDPILSLMHTFMKDDRPHKANLSIGLYYDEAGKIPVLKSVELAQQRIDESVPHVYLPMEGDNTYRRLIAETVFGADHVAVKEQRVATIHTLGGSGALKVGADFLKTYFPDSELWISDPTWENHYNILGGAGLVMHTFPYYDPATNGIRFDEMMAALEQLPARAIVLLQPCCHNPTGIDPTREQWTAIADVLLRRNVIPFFDMAYQGFGDGLDEDAWVVRHMAAQGAAMLVGNSFSKNMSLYGERVGGLSVVCNTSAEAGQVLGQLQATVRKNYSSPPLFGSRVVSGVLGDPELRAMWAAEVTQMRKRIHEMRAALRSGLKARLPDLDVEYFVTQRGMFSYTGLGQAQVDTLRDEYGVYLIKSGRMCVAGLSHGNLELVADSMAKVMQPAATR</sequence>
<dbReference type="Proteomes" id="UP000542125">
    <property type="component" value="Unassembled WGS sequence"/>
</dbReference>
<dbReference type="GO" id="GO:0042802">
    <property type="term" value="F:identical protein binding"/>
    <property type="evidence" value="ECO:0007669"/>
    <property type="project" value="TreeGrafter"/>
</dbReference>
<evidence type="ECO:0000256" key="2">
    <source>
        <dbReference type="ARBA" id="ARBA00007441"/>
    </source>
</evidence>
<comment type="subunit">
    <text evidence="3">Homodimer.</text>
</comment>
<gene>
    <name evidence="9" type="ORF">FHW18_005100</name>
</gene>
<evidence type="ECO:0000259" key="8">
    <source>
        <dbReference type="Pfam" id="PF00155"/>
    </source>
</evidence>
<dbReference type="Pfam" id="PF00155">
    <property type="entry name" value="Aminotran_1_2"/>
    <property type="match status" value="1"/>
</dbReference>
<evidence type="ECO:0000256" key="1">
    <source>
        <dbReference type="ARBA" id="ARBA00001933"/>
    </source>
</evidence>
<keyword evidence="5 7" id="KW-0808">Transferase</keyword>
<dbReference type="GO" id="GO:0005829">
    <property type="term" value="C:cytosol"/>
    <property type="evidence" value="ECO:0007669"/>
    <property type="project" value="TreeGrafter"/>
</dbReference>
<dbReference type="InterPro" id="IPR015422">
    <property type="entry name" value="PyrdxlP-dep_Trfase_small"/>
</dbReference>
<evidence type="ECO:0000313" key="10">
    <source>
        <dbReference type="Proteomes" id="UP000542125"/>
    </source>
</evidence>
<proteinExistence type="inferred from homology"/>
<feature type="domain" description="Aminotransferase class I/classII large" evidence="8">
    <location>
        <begin position="27"/>
        <end position="389"/>
    </location>
</feature>
<keyword evidence="10" id="KW-1185">Reference proteome</keyword>
<dbReference type="InterPro" id="IPR015421">
    <property type="entry name" value="PyrdxlP-dep_Trfase_major"/>
</dbReference>
<keyword evidence="4 7" id="KW-0032">Aminotransferase</keyword>
<evidence type="ECO:0000256" key="6">
    <source>
        <dbReference type="ARBA" id="ARBA00022898"/>
    </source>
</evidence>
<dbReference type="GO" id="GO:0004838">
    <property type="term" value="F:L-tyrosine-2-oxoglutarate transaminase activity"/>
    <property type="evidence" value="ECO:0007669"/>
    <property type="project" value="TreeGrafter"/>
</dbReference>
<dbReference type="InterPro" id="IPR000796">
    <property type="entry name" value="Asp_trans"/>
</dbReference>
<dbReference type="Gene3D" id="3.90.1150.10">
    <property type="entry name" value="Aspartate Aminotransferase, domain 1"/>
    <property type="match status" value="1"/>
</dbReference>
<dbReference type="AlphaFoldDB" id="A0A7Y9IZ23"/>
<dbReference type="PANTHER" id="PTHR11879:SF37">
    <property type="entry name" value="AROMATIC-AMINO-ACID AMINOTRANSFERASE"/>
    <property type="match status" value="1"/>
</dbReference>
<evidence type="ECO:0000256" key="7">
    <source>
        <dbReference type="RuleBase" id="RU000481"/>
    </source>
</evidence>
<dbReference type="SUPFAM" id="SSF53383">
    <property type="entry name" value="PLP-dependent transferases"/>
    <property type="match status" value="1"/>
</dbReference>
<dbReference type="GO" id="GO:0030170">
    <property type="term" value="F:pyridoxal phosphate binding"/>
    <property type="evidence" value="ECO:0007669"/>
    <property type="project" value="InterPro"/>
</dbReference>
<dbReference type="InterPro" id="IPR004839">
    <property type="entry name" value="Aminotransferase_I/II_large"/>
</dbReference>
<comment type="cofactor">
    <cofactor evidence="1 7">
        <name>pyridoxal 5'-phosphate</name>
        <dbReference type="ChEBI" id="CHEBI:597326"/>
    </cofactor>
</comment>
<dbReference type="PANTHER" id="PTHR11879">
    <property type="entry name" value="ASPARTATE AMINOTRANSFERASE"/>
    <property type="match status" value="1"/>
</dbReference>
<dbReference type="Gene3D" id="3.40.640.10">
    <property type="entry name" value="Type I PLP-dependent aspartate aminotransferase-like (Major domain)"/>
    <property type="match status" value="1"/>
</dbReference>
<evidence type="ECO:0000256" key="3">
    <source>
        <dbReference type="ARBA" id="ARBA00011738"/>
    </source>
</evidence>
<dbReference type="EC" id="2.6.1.-" evidence="7"/>
<dbReference type="PRINTS" id="PR00799">
    <property type="entry name" value="TRANSAMINASE"/>
</dbReference>
<evidence type="ECO:0000256" key="5">
    <source>
        <dbReference type="ARBA" id="ARBA00022679"/>
    </source>
</evidence>
<dbReference type="GO" id="GO:0033585">
    <property type="term" value="P:L-phenylalanine biosynthetic process from chorismate via phenylpyruvate"/>
    <property type="evidence" value="ECO:0007669"/>
    <property type="project" value="TreeGrafter"/>
</dbReference>
<dbReference type="CDD" id="cd00609">
    <property type="entry name" value="AAT_like"/>
    <property type="match status" value="1"/>
</dbReference>
<dbReference type="PROSITE" id="PS00105">
    <property type="entry name" value="AA_TRANSFER_CLASS_1"/>
    <property type="match status" value="1"/>
</dbReference>
<dbReference type="EMBL" id="JACBYR010000003">
    <property type="protein sequence ID" value="NYE85781.1"/>
    <property type="molecule type" value="Genomic_DNA"/>
</dbReference>
<dbReference type="NCBIfam" id="NF006719">
    <property type="entry name" value="PRK09257.1"/>
    <property type="match status" value="1"/>
</dbReference>
<comment type="similarity">
    <text evidence="2 7">Belongs to the class-I pyridoxal-phosphate-dependent aminotransferase family.</text>
</comment>
<dbReference type="InterPro" id="IPR004838">
    <property type="entry name" value="NHTrfase_class1_PyrdxlP-BS"/>
</dbReference>
<keyword evidence="6" id="KW-0663">Pyridoxal phosphate</keyword>
<dbReference type="RefSeq" id="WP_179590178.1">
    <property type="nucleotide sequence ID" value="NZ_JACBYR010000003.1"/>
</dbReference>
<dbReference type="InterPro" id="IPR015424">
    <property type="entry name" value="PyrdxlP-dep_Trfase"/>
</dbReference>
<comment type="caution">
    <text evidence="9">The sequence shown here is derived from an EMBL/GenBank/DDBJ whole genome shotgun (WGS) entry which is preliminary data.</text>
</comment>
<accession>A0A7Y9IZ23</accession>
<protein>
    <recommendedName>
        <fullName evidence="7">Aminotransferase</fullName>
        <ecNumber evidence="7">2.6.1.-</ecNumber>
    </recommendedName>
</protein>